<dbReference type="EMBL" id="LAZR01000143">
    <property type="protein sequence ID" value="KKN86912.1"/>
    <property type="molecule type" value="Genomic_DNA"/>
</dbReference>
<reference evidence="1" key="1">
    <citation type="journal article" date="2015" name="Nature">
        <title>Complex archaea that bridge the gap between prokaryotes and eukaryotes.</title>
        <authorList>
            <person name="Spang A."/>
            <person name="Saw J.H."/>
            <person name="Jorgensen S.L."/>
            <person name="Zaremba-Niedzwiedzka K."/>
            <person name="Martijn J."/>
            <person name="Lind A.E."/>
            <person name="van Eijk R."/>
            <person name="Schleper C."/>
            <person name="Guy L."/>
            <person name="Ettema T.J."/>
        </authorList>
    </citation>
    <scope>NUCLEOTIDE SEQUENCE</scope>
</reference>
<gene>
    <name evidence="1" type="ORF">LCGC14_0264750</name>
</gene>
<name>A0A0F9UHS7_9ZZZZ</name>
<proteinExistence type="predicted"/>
<evidence type="ECO:0000313" key="1">
    <source>
        <dbReference type="EMBL" id="KKN86912.1"/>
    </source>
</evidence>
<sequence>MYRGITVLDLVNDSDKIAAVEAVKFPEVTSWRLMSSHVNPMSDFLWTAKPPGTWVALVRYEEELISTSANIPVEINFEKIYNMLSMHGAGLLARTGELGLIAVAVYHPENGTVPLNPGFTAHVMYDITKLGPEGLETLSEKEHDWPEGLAEPWVLHMQSAHQLDQQAHRDTYLSQVGGRGLWLLKPIAGIMYIYEVLS</sequence>
<protein>
    <submittedName>
        <fullName evidence="1">Uncharacterized protein</fullName>
    </submittedName>
</protein>
<dbReference type="AlphaFoldDB" id="A0A0F9UHS7"/>
<accession>A0A0F9UHS7</accession>
<comment type="caution">
    <text evidence="1">The sequence shown here is derived from an EMBL/GenBank/DDBJ whole genome shotgun (WGS) entry which is preliminary data.</text>
</comment>
<organism evidence="1">
    <name type="scientific">marine sediment metagenome</name>
    <dbReference type="NCBI Taxonomy" id="412755"/>
    <lineage>
        <taxon>unclassified sequences</taxon>
        <taxon>metagenomes</taxon>
        <taxon>ecological metagenomes</taxon>
    </lineage>
</organism>